<gene>
    <name evidence="2" type="ORF">ADU74_12395</name>
</gene>
<sequence>MVLIRKQLGQLLKKARSLKSEKIGKCYTQRMLAKDINRSQSYIGDIESGRTYTSFSILNEIAEACGVPIYYFQDRNNINDNIDTFINSQLDTLNKTELEIIREAIKNDPDIKLAHILDCSKTLSKNLFKTPKENIKCLLSQPSIIDYCGVDIDNLNEKEAEDFVDELLRQLKLISYKYK</sequence>
<dbReference type="SUPFAM" id="SSF47413">
    <property type="entry name" value="lambda repressor-like DNA-binding domains"/>
    <property type="match status" value="1"/>
</dbReference>
<dbReference type="AlphaFoldDB" id="A0A9Q1UWT1"/>
<proteinExistence type="predicted"/>
<organism evidence="2 3">
    <name type="scientific">Clostridium botulinum</name>
    <dbReference type="NCBI Taxonomy" id="1491"/>
    <lineage>
        <taxon>Bacteria</taxon>
        <taxon>Bacillati</taxon>
        <taxon>Bacillota</taxon>
        <taxon>Clostridia</taxon>
        <taxon>Eubacteriales</taxon>
        <taxon>Clostridiaceae</taxon>
        <taxon>Clostridium</taxon>
    </lineage>
</organism>
<dbReference type="Proteomes" id="UP000037540">
    <property type="component" value="Unassembled WGS sequence"/>
</dbReference>
<evidence type="ECO:0000313" key="2">
    <source>
        <dbReference type="EMBL" id="KOA83275.1"/>
    </source>
</evidence>
<comment type="caution">
    <text evidence="2">The sequence shown here is derived from an EMBL/GenBank/DDBJ whole genome shotgun (WGS) entry which is preliminary data.</text>
</comment>
<dbReference type="CDD" id="cd00093">
    <property type="entry name" value="HTH_XRE"/>
    <property type="match status" value="1"/>
</dbReference>
<dbReference type="OrthoDB" id="1786948at2"/>
<evidence type="ECO:0000313" key="3">
    <source>
        <dbReference type="Proteomes" id="UP000037540"/>
    </source>
</evidence>
<keyword evidence="2" id="KW-0238">DNA-binding</keyword>
<accession>A0A9Q1UWT1</accession>
<dbReference type="InterPro" id="IPR010982">
    <property type="entry name" value="Lambda_DNA-bd_dom_sf"/>
</dbReference>
<dbReference type="InterPro" id="IPR001387">
    <property type="entry name" value="Cro/C1-type_HTH"/>
</dbReference>
<name>A0A9Q1UWT1_CLOBO</name>
<protein>
    <submittedName>
        <fullName evidence="2">DNA-binding protein</fullName>
    </submittedName>
</protein>
<dbReference type="RefSeq" id="WP_013725941.1">
    <property type="nucleotide sequence ID" value="NZ_LGVO01000095.1"/>
</dbReference>
<evidence type="ECO:0000259" key="1">
    <source>
        <dbReference type="PROSITE" id="PS50943"/>
    </source>
</evidence>
<dbReference type="Pfam" id="PF01381">
    <property type="entry name" value="HTH_3"/>
    <property type="match status" value="1"/>
</dbReference>
<dbReference type="EMBL" id="LGVR01000087">
    <property type="protein sequence ID" value="KOA83275.1"/>
    <property type="molecule type" value="Genomic_DNA"/>
</dbReference>
<dbReference type="Gene3D" id="1.10.260.40">
    <property type="entry name" value="lambda repressor-like DNA-binding domains"/>
    <property type="match status" value="1"/>
</dbReference>
<dbReference type="GO" id="GO:0003677">
    <property type="term" value="F:DNA binding"/>
    <property type="evidence" value="ECO:0007669"/>
    <property type="project" value="UniProtKB-KW"/>
</dbReference>
<reference evidence="2 3" key="1">
    <citation type="submission" date="2015-07" db="EMBL/GenBank/DDBJ databases">
        <title>Draft genome sequences of 17 French Clostridium botulinum group III.</title>
        <authorList>
            <person name="Woudstra C."/>
            <person name="Le Marechal C."/>
            <person name="Souillard R."/>
            <person name="Bayon-Auboyer M.-H."/>
            <person name="Dessouter D."/>
            <person name="Fach P."/>
        </authorList>
    </citation>
    <scope>NUCLEOTIDE SEQUENCE [LARGE SCALE GENOMIC DNA]</scope>
    <source>
        <strain evidence="2 3">12LNRI-CD</strain>
    </source>
</reference>
<feature type="domain" description="HTH cro/C1-type" evidence="1">
    <location>
        <begin position="27"/>
        <end position="72"/>
    </location>
</feature>
<dbReference type="SMART" id="SM00530">
    <property type="entry name" value="HTH_XRE"/>
    <property type="match status" value="1"/>
</dbReference>
<dbReference type="PROSITE" id="PS50943">
    <property type="entry name" value="HTH_CROC1"/>
    <property type="match status" value="1"/>
</dbReference>